<accession>A0A1L8CLG3</accession>
<name>A0A1L8CLG3_9PROT</name>
<keyword evidence="1" id="KW-1003">Cell membrane</keyword>
<dbReference type="CDD" id="cd14686">
    <property type="entry name" value="bZIP"/>
    <property type="match status" value="1"/>
</dbReference>
<keyword evidence="2 6" id="KW-0812">Transmembrane</keyword>
<dbReference type="InterPro" id="IPR010445">
    <property type="entry name" value="LapA_dom"/>
</dbReference>
<evidence type="ECO:0000256" key="2">
    <source>
        <dbReference type="ARBA" id="ARBA00022692"/>
    </source>
</evidence>
<evidence type="ECO:0000256" key="5">
    <source>
        <dbReference type="SAM" id="Coils"/>
    </source>
</evidence>
<sequence>MRELIARFKIPSSMSGLNSVNWINVLLVIVLTSFATMFALANLTPVHIRFLGVSSASIPIYVPVFIAFMLGFFGGVLSLSFSRRKHKLEIARLRDENERLQQEVDNLRNIPLQDDV</sequence>
<evidence type="ECO:0000259" key="7">
    <source>
        <dbReference type="Pfam" id="PF06305"/>
    </source>
</evidence>
<evidence type="ECO:0000256" key="3">
    <source>
        <dbReference type="ARBA" id="ARBA00022989"/>
    </source>
</evidence>
<feature type="transmembrane region" description="Helical" evidence="6">
    <location>
        <begin position="21"/>
        <end position="40"/>
    </location>
</feature>
<dbReference type="Proteomes" id="UP000231632">
    <property type="component" value="Unassembled WGS sequence"/>
</dbReference>
<feature type="coiled-coil region" evidence="5">
    <location>
        <begin position="83"/>
        <end position="110"/>
    </location>
</feature>
<feature type="transmembrane region" description="Helical" evidence="6">
    <location>
        <begin position="60"/>
        <end position="82"/>
    </location>
</feature>
<reference evidence="8 9" key="1">
    <citation type="journal article" date="2017" name="Arch. Microbiol.">
        <title>Mariprofundus micogutta sp. nov., a novel iron-oxidizing zetaproteobacterium isolated from a deep-sea hydrothermal field at the Bayonnaise knoll of the Izu-Ogasawara arc, and a description of Mariprofundales ord. nov. and Zetaproteobacteria classis nov.</title>
        <authorList>
            <person name="Makita H."/>
            <person name="Tanaka E."/>
            <person name="Mitsunobu S."/>
            <person name="Miyazaki M."/>
            <person name="Nunoura T."/>
            <person name="Uematsu K."/>
            <person name="Takaki Y."/>
            <person name="Nishi S."/>
            <person name="Shimamura S."/>
            <person name="Takai K."/>
        </authorList>
    </citation>
    <scope>NUCLEOTIDE SEQUENCE [LARGE SCALE GENOMIC DNA]</scope>
    <source>
        <strain evidence="8 9">ET2</strain>
    </source>
</reference>
<dbReference type="STRING" id="1921010.MMIC_P0727"/>
<keyword evidence="4 6" id="KW-0472">Membrane</keyword>
<dbReference type="EMBL" id="BDFD01000004">
    <property type="protein sequence ID" value="GAV19770.1"/>
    <property type="molecule type" value="Genomic_DNA"/>
</dbReference>
<gene>
    <name evidence="8" type="ORF">MMIC_P0727</name>
</gene>
<keyword evidence="9" id="KW-1185">Reference proteome</keyword>
<evidence type="ECO:0000313" key="8">
    <source>
        <dbReference type="EMBL" id="GAV19770.1"/>
    </source>
</evidence>
<evidence type="ECO:0000256" key="4">
    <source>
        <dbReference type="ARBA" id="ARBA00023136"/>
    </source>
</evidence>
<feature type="domain" description="Lipopolysaccharide assembly protein A" evidence="7">
    <location>
        <begin position="42"/>
        <end position="104"/>
    </location>
</feature>
<evidence type="ECO:0000313" key="9">
    <source>
        <dbReference type="Proteomes" id="UP000231632"/>
    </source>
</evidence>
<evidence type="ECO:0000256" key="6">
    <source>
        <dbReference type="SAM" id="Phobius"/>
    </source>
</evidence>
<dbReference type="AlphaFoldDB" id="A0A1L8CLG3"/>
<protein>
    <submittedName>
        <fullName evidence="8">Lipopolysaccharide assembly protein A</fullName>
    </submittedName>
</protein>
<comment type="caution">
    <text evidence="8">The sequence shown here is derived from an EMBL/GenBank/DDBJ whole genome shotgun (WGS) entry which is preliminary data.</text>
</comment>
<organism evidence="8 9">
    <name type="scientific">Mariprofundus micogutta</name>
    <dbReference type="NCBI Taxonomy" id="1921010"/>
    <lineage>
        <taxon>Bacteria</taxon>
        <taxon>Pseudomonadati</taxon>
        <taxon>Pseudomonadota</taxon>
        <taxon>Candidatius Mariprofundia</taxon>
        <taxon>Mariprofundales</taxon>
        <taxon>Mariprofundaceae</taxon>
        <taxon>Mariprofundus</taxon>
    </lineage>
</organism>
<evidence type="ECO:0000256" key="1">
    <source>
        <dbReference type="ARBA" id="ARBA00022475"/>
    </source>
</evidence>
<keyword evidence="5" id="KW-0175">Coiled coil</keyword>
<dbReference type="GO" id="GO:0005886">
    <property type="term" value="C:plasma membrane"/>
    <property type="evidence" value="ECO:0007669"/>
    <property type="project" value="InterPro"/>
</dbReference>
<dbReference type="Pfam" id="PF06305">
    <property type="entry name" value="LapA_dom"/>
    <property type="match status" value="1"/>
</dbReference>
<proteinExistence type="predicted"/>
<keyword evidence="3 6" id="KW-1133">Transmembrane helix</keyword>